<dbReference type="InterPro" id="IPR036291">
    <property type="entry name" value="NAD(P)-bd_dom_sf"/>
</dbReference>
<evidence type="ECO:0000313" key="8">
    <source>
        <dbReference type="Proteomes" id="UP000215506"/>
    </source>
</evidence>
<protein>
    <recommendedName>
        <fullName evidence="5">3-oxoacyl-[acyl-carrier-protein] reductase MabA</fullName>
    </recommendedName>
</protein>
<evidence type="ECO:0000256" key="6">
    <source>
        <dbReference type="ARBA" id="ARBA00047400"/>
    </source>
</evidence>
<sequence>MSKRLEGRTALVTGGSRGLGAAISRQLAGDGATVAVHYRTEADAAREVVAAITSEGGRAVAVSGSMGDFAAVDRLVDDTVAAVGPIDLLVSNAGSASRGRSVVGSPDDEYERLLRIHALGPIHLVRRVIDGLRSAPRGDIIAISSSTVADAPPFAAPYTIAKSALETAIRTLAREERQHGIRANIVAPGLIDTDMGQRLVRAKTGSDIAGVGSQSPFGHVCQPQEVSGLVAFLASAEGGYITGQRITVNGGGQDPGIF</sequence>
<reference evidence="7 8" key="1">
    <citation type="submission" date="2017-07" db="EMBL/GenBank/DDBJ databases">
        <title>First draft Genome Sequence of Nocardia cerradoensis isolated from human infection.</title>
        <authorList>
            <person name="Carrasco G."/>
        </authorList>
    </citation>
    <scope>NUCLEOTIDE SEQUENCE [LARGE SCALE GENOMIC DNA]</scope>
    <source>
        <strain evidence="7 8">CNM20130759</strain>
    </source>
</reference>
<comment type="similarity">
    <text evidence="2">Belongs to the short-chain dehydrogenases/reductases (SDR) family.</text>
</comment>
<evidence type="ECO:0000256" key="2">
    <source>
        <dbReference type="ARBA" id="ARBA00006484"/>
    </source>
</evidence>
<comment type="subcellular location">
    <subcellularLocation>
        <location evidence="1">Secreted</location>
        <location evidence="1">Cell wall</location>
    </subcellularLocation>
</comment>
<dbReference type="FunFam" id="3.40.50.720:FF:000084">
    <property type="entry name" value="Short-chain dehydrogenase reductase"/>
    <property type="match status" value="1"/>
</dbReference>
<dbReference type="SUPFAM" id="SSF51735">
    <property type="entry name" value="NAD(P)-binding Rossmann-fold domains"/>
    <property type="match status" value="1"/>
</dbReference>
<comment type="caution">
    <text evidence="7">The sequence shown here is derived from an EMBL/GenBank/DDBJ whole genome shotgun (WGS) entry which is preliminary data.</text>
</comment>
<keyword evidence="4 7" id="KW-0560">Oxidoreductase</keyword>
<dbReference type="RefSeq" id="WP_094025660.1">
    <property type="nucleotide sequence ID" value="NZ_NGAF01000005.1"/>
</dbReference>
<evidence type="ECO:0000256" key="4">
    <source>
        <dbReference type="ARBA" id="ARBA00023002"/>
    </source>
</evidence>
<evidence type="ECO:0000256" key="1">
    <source>
        <dbReference type="ARBA" id="ARBA00004191"/>
    </source>
</evidence>
<dbReference type="Pfam" id="PF13561">
    <property type="entry name" value="adh_short_C2"/>
    <property type="match status" value="1"/>
</dbReference>
<organism evidence="7 8">
    <name type="scientific">Nocardia cerradoensis</name>
    <dbReference type="NCBI Taxonomy" id="85688"/>
    <lineage>
        <taxon>Bacteria</taxon>
        <taxon>Bacillati</taxon>
        <taxon>Actinomycetota</taxon>
        <taxon>Actinomycetes</taxon>
        <taxon>Mycobacteriales</taxon>
        <taxon>Nocardiaceae</taxon>
        <taxon>Nocardia</taxon>
    </lineage>
</organism>
<dbReference type="InterPro" id="IPR050259">
    <property type="entry name" value="SDR"/>
</dbReference>
<dbReference type="EMBL" id="NGAF01000005">
    <property type="protein sequence ID" value="OXR45151.1"/>
    <property type="molecule type" value="Genomic_DNA"/>
</dbReference>
<name>A0A231H8F3_9NOCA</name>
<dbReference type="Gene3D" id="3.40.50.720">
    <property type="entry name" value="NAD(P)-binding Rossmann-like Domain"/>
    <property type="match status" value="1"/>
</dbReference>
<proteinExistence type="inferred from homology"/>
<keyword evidence="8" id="KW-1185">Reference proteome</keyword>
<dbReference type="PRINTS" id="PR00081">
    <property type="entry name" value="GDHRDH"/>
</dbReference>
<evidence type="ECO:0000256" key="5">
    <source>
        <dbReference type="ARBA" id="ARBA00040781"/>
    </source>
</evidence>
<gene>
    <name evidence="7" type="primary">ydaD_2</name>
    <name evidence="7" type="ORF">B7C42_03108</name>
</gene>
<evidence type="ECO:0000313" key="7">
    <source>
        <dbReference type="EMBL" id="OXR45151.1"/>
    </source>
</evidence>
<dbReference type="PANTHER" id="PTHR42879:SF2">
    <property type="entry name" value="3-OXOACYL-[ACYL-CARRIER-PROTEIN] REDUCTASE FABG"/>
    <property type="match status" value="1"/>
</dbReference>
<dbReference type="PANTHER" id="PTHR42879">
    <property type="entry name" value="3-OXOACYL-(ACYL-CARRIER-PROTEIN) REDUCTASE"/>
    <property type="match status" value="1"/>
</dbReference>
<dbReference type="AlphaFoldDB" id="A0A231H8F3"/>
<keyword evidence="3" id="KW-0964">Secreted</keyword>
<evidence type="ECO:0000256" key="3">
    <source>
        <dbReference type="ARBA" id="ARBA00022512"/>
    </source>
</evidence>
<accession>A0A231H8F3</accession>
<dbReference type="PRINTS" id="PR00080">
    <property type="entry name" value="SDRFAMILY"/>
</dbReference>
<dbReference type="InterPro" id="IPR002347">
    <property type="entry name" value="SDR_fam"/>
</dbReference>
<dbReference type="Proteomes" id="UP000215506">
    <property type="component" value="Unassembled WGS sequence"/>
</dbReference>
<dbReference type="GO" id="GO:0004316">
    <property type="term" value="F:3-oxoacyl-[acyl-carrier-protein] reductase (NADPH) activity"/>
    <property type="evidence" value="ECO:0007669"/>
    <property type="project" value="UniProtKB-EC"/>
</dbReference>
<comment type="catalytic activity">
    <reaction evidence="6">
        <text>a (3R)-hydroxyacyl-[ACP] + NADP(+) = a 3-oxoacyl-[ACP] + NADPH + H(+)</text>
        <dbReference type="Rhea" id="RHEA:17397"/>
        <dbReference type="Rhea" id="RHEA-COMP:9916"/>
        <dbReference type="Rhea" id="RHEA-COMP:9945"/>
        <dbReference type="ChEBI" id="CHEBI:15378"/>
        <dbReference type="ChEBI" id="CHEBI:57783"/>
        <dbReference type="ChEBI" id="CHEBI:58349"/>
        <dbReference type="ChEBI" id="CHEBI:78776"/>
        <dbReference type="ChEBI" id="CHEBI:78827"/>
        <dbReference type="EC" id="1.1.1.100"/>
    </reaction>
    <physiologicalReaction direction="right-to-left" evidence="6">
        <dbReference type="Rhea" id="RHEA:17399"/>
    </physiologicalReaction>
</comment>
<keyword evidence="3" id="KW-0134">Cell wall</keyword>